<keyword evidence="3 8" id="KW-0863">Zinc-finger</keyword>
<dbReference type="GO" id="GO:0008270">
    <property type="term" value="F:zinc ion binding"/>
    <property type="evidence" value="ECO:0007669"/>
    <property type="project" value="UniProtKB-KW"/>
</dbReference>
<protein>
    <recommendedName>
        <fullName evidence="9">BED-type domain-containing protein</fullName>
    </recommendedName>
</protein>
<dbReference type="Pfam" id="PF02892">
    <property type="entry name" value="zf-BED"/>
    <property type="match status" value="1"/>
</dbReference>
<feature type="domain" description="BED-type" evidence="9">
    <location>
        <begin position="28"/>
        <end position="86"/>
    </location>
</feature>
<evidence type="ECO:0000256" key="3">
    <source>
        <dbReference type="ARBA" id="ARBA00022771"/>
    </source>
</evidence>
<dbReference type="EMBL" id="JBBPFD010000491">
    <property type="protein sequence ID" value="KAK7878679.1"/>
    <property type="molecule type" value="Genomic_DNA"/>
</dbReference>
<dbReference type="PROSITE" id="PS50808">
    <property type="entry name" value="ZF_BED"/>
    <property type="match status" value="1"/>
</dbReference>
<evidence type="ECO:0000259" key="9">
    <source>
        <dbReference type="PROSITE" id="PS50808"/>
    </source>
</evidence>
<evidence type="ECO:0000256" key="6">
    <source>
        <dbReference type="ARBA" id="ARBA00023163"/>
    </source>
</evidence>
<dbReference type="GO" id="GO:0003677">
    <property type="term" value="F:DNA binding"/>
    <property type="evidence" value="ECO:0007669"/>
    <property type="project" value="InterPro"/>
</dbReference>
<dbReference type="Gene3D" id="1.10.10.1070">
    <property type="entry name" value="Zinc finger, BED domain-containing"/>
    <property type="match status" value="1"/>
</dbReference>
<dbReference type="InterPro" id="IPR052035">
    <property type="entry name" value="ZnF_BED_domain_contain"/>
</dbReference>
<accession>A0AAW0MPG0</accession>
<dbReference type="PANTHER" id="PTHR46481:SF10">
    <property type="entry name" value="ZINC FINGER BED DOMAIN-CONTAINING PROTEIN 39"/>
    <property type="match status" value="1"/>
</dbReference>
<dbReference type="SUPFAM" id="SSF140996">
    <property type="entry name" value="Hermes dimerisation domain"/>
    <property type="match status" value="1"/>
</dbReference>
<evidence type="ECO:0000313" key="10">
    <source>
        <dbReference type="EMBL" id="KAK7878679.1"/>
    </source>
</evidence>
<dbReference type="Proteomes" id="UP001460270">
    <property type="component" value="Unassembled WGS sequence"/>
</dbReference>
<dbReference type="InterPro" id="IPR003656">
    <property type="entry name" value="Znf_BED"/>
</dbReference>
<dbReference type="SMART" id="SM00614">
    <property type="entry name" value="ZnF_BED"/>
    <property type="match status" value="1"/>
</dbReference>
<evidence type="ECO:0000256" key="5">
    <source>
        <dbReference type="ARBA" id="ARBA00023015"/>
    </source>
</evidence>
<evidence type="ECO:0000256" key="7">
    <source>
        <dbReference type="ARBA" id="ARBA00023242"/>
    </source>
</evidence>
<evidence type="ECO:0000256" key="2">
    <source>
        <dbReference type="ARBA" id="ARBA00022723"/>
    </source>
</evidence>
<dbReference type="InterPro" id="IPR036236">
    <property type="entry name" value="Znf_C2H2_sf"/>
</dbReference>
<dbReference type="PANTHER" id="PTHR46481">
    <property type="entry name" value="ZINC FINGER BED DOMAIN-CONTAINING PROTEIN 4"/>
    <property type="match status" value="1"/>
</dbReference>
<dbReference type="AlphaFoldDB" id="A0AAW0MPG0"/>
<dbReference type="GO" id="GO:0005634">
    <property type="term" value="C:nucleus"/>
    <property type="evidence" value="ECO:0007669"/>
    <property type="project" value="UniProtKB-SubCell"/>
</dbReference>
<sequence length="256" mass="28841">MVPSSVRLVLPPVRQTREEGPSMLWWRFKMSLVWTFFTVSTKDNKNAICNACKAEVSRGGAAAKSFNTSNLISHLKFKHPDIYKEYASKSGTSKQQARDERATPAAGKTLIKQAFDSALKYSKDSAKAKSITRKITEMIALDDQPFSVVEDKGFRQLMDHIEPRYVMPSRHYFSHFGLPELYEDVSARIRELLDNNTSDFSFTTDIWTSTVSQISMLSLTAQWINKDFILQKAVLHAKNFSGSHTGIAIANSISTC</sequence>
<keyword evidence="11" id="KW-1185">Reference proteome</keyword>
<keyword evidence="6" id="KW-0804">Transcription</keyword>
<comment type="subcellular location">
    <subcellularLocation>
        <location evidence="1">Nucleus</location>
    </subcellularLocation>
</comment>
<gene>
    <name evidence="10" type="ORF">WMY93_030515</name>
</gene>
<dbReference type="SUPFAM" id="SSF57667">
    <property type="entry name" value="beta-beta-alpha zinc fingers"/>
    <property type="match status" value="1"/>
</dbReference>
<keyword evidence="7" id="KW-0539">Nucleus</keyword>
<keyword evidence="2" id="KW-0479">Metal-binding</keyword>
<dbReference type="GO" id="GO:0009791">
    <property type="term" value="P:post-embryonic development"/>
    <property type="evidence" value="ECO:0007669"/>
    <property type="project" value="UniProtKB-ARBA"/>
</dbReference>
<comment type="caution">
    <text evidence="10">The sequence shown here is derived from an EMBL/GenBank/DDBJ whole genome shotgun (WGS) entry which is preliminary data.</text>
</comment>
<name>A0AAW0MPG0_9GOBI</name>
<evidence type="ECO:0000256" key="8">
    <source>
        <dbReference type="PROSITE-ProRule" id="PRU00027"/>
    </source>
</evidence>
<evidence type="ECO:0000256" key="1">
    <source>
        <dbReference type="ARBA" id="ARBA00004123"/>
    </source>
</evidence>
<reference evidence="11" key="1">
    <citation type="submission" date="2024-04" db="EMBL/GenBank/DDBJ databases">
        <title>Salinicola lusitanus LLJ914,a marine bacterium isolated from the Okinawa Trough.</title>
        <authorList>
            <person name="Li J."/>
        </authorList>
    </citation>
    <scope>NUCLEOTIDE SEQUENCE [LARGE SCALE GENOMIC DNA]</scope>
</reference>
<evidence type="ECO:0000313" key="11">
    <source>
        <dbReference type="Proteomes" id="UP001460270"/>
    </source>
</evidence>
<proteinExistence type="predicted"/>
<organism evidence="10 11">
    <name type="scientific">Mugilogobius chulae</name>
    <name type="common">yellowstripe goby</name>
    <dbReference type="NCBI Taxonomy" id="88201"/>
    <lineage>
        <taxon>Eukaryota</taxon>
        <taxon>Metazoa</taxon>
        <taxon>Chordata</taxon>
        <taxon>Craniata</taxon>
        <taxon>Vertebrata</taxon>
        <taxon>Euteleostomi</taxon>
        <taxon>Actinopterygii</taxon>
        <taxon>Neopterygii</taxon>
        <taxon>Teleostei</taxon>
        <taxon>Neoteleostei</taxon>
        <taxon>Acanthomorphata</taxon>
        <taxon>Gobiaria</taxon>
        <taxon>Gobiiformes</taxon>
        <taxon>Gobioidei</taxon>
        <taxon>Gobiidae</taxon>
        <taxon>Gobionellinae</taxon>
        <taxon>Mugilogobius</taxon>
    </lineage>
</organism>
<keyword evidence="4" id="KW-0862">Zinc</keyword>
<keyword evidence="5" id="KW-0805">Transcription regulation</keyword>
<evidence type="ECO:0000256" key="4">
    <source>
        <dbReference type="ARBA" id="ARBA00022833"/>
    </source>
</evidence>